<dbReference type="Gene3D" id="2.30.30.40">
    <property type="entry name" value="SH3 Domains"/>
    <property type="match status" value="3"/>
</dbReference>
<evidence type="ECO:0000256" key="6">
    <source>
        <dbReference type="SAM" id="MobiDB-lite"/>
    </source>
</evidence>
<dbReference type="PRINTS" id="PR00499">
    <property type="entry name" value="P67PHOX"/>
</dbReference>
<dbReference type="SMART" id="SM00326">
    <property type="entry name" value="SH3"/>
    <property type="match status" value="3"/>
</dbReference>
<dbReference type="WBParaSite" id="TCONS_00006677.p1">
    <property type="protein sequence ID" value="TCONS_00006677.p1"/>
    <property type="gene ID" value="XLOC_004801"/>
</dbReference>
<protein>
    <submittedName>
        <fullName evidence="9">SH3 domain-containing protein</fullName>
    </submittedName>
</protein>
<name>A0AAF5D487_STRER</name>
<feature type="region of interest" description="Disordered" evidence="6">
    <location>
        <begin position="152"/>
        <end position="182"/>
    </location>
</feature>
<accession>A0AAF5D487</accession>
<dbReference type="CDD" id="cd00174">
    <property type="entry name" value="SH3"/>
    <property type="match status" value="3"/>
</dbReference>
<feature type="region of interest" description="Disordered" evidence="6">
    <location>
        <begin position="19"/>
        <end position="42"/>
    </location>
</feature>
<dbReference type="Pfam" id="PF07653">
    <property type="entry name" value="SH3_2"/>
    <property type="match status" value="1"/>
</dbReference>
<keyword evidence="8" id="KW-1185">Reference proteome</keyword>
<dbReference type="AlphaFoldDB" id="A0AAF5D487"/>
<feature type="region of interest" description="Disordered" evidence="6">
    <location>
        <begin position="205"/>
        <end position="224"/>
    </location>
</feature>
<feature type="domain" description="SH3" evidence="7">
    <location>
        <begin position="378"/>
        <end position="437"/>
    </location>
</feature>
<dbReference type="Proteomes" id="UP000035681">
    <property type="component" value="Unplaced"/>
</dbReference>
<dbReference type="SUPFAM" id="SSF50044">
    <property type="entry name" value="SH3-domain"/>
    <property type="match status" value="3"/>
</dbReference>
<feature type="compositionally biased region" description="Polar residues" evidence="6">
    <location>
        <begin position="30"/>
        <end position="42"/>
    </location>
</feature>
<feature type="domain" description="SH3" evidence="7">
    <location>
        <begin position="452"/>
        <end position="509"/>
    </location>
</feature>
<evidence type="ECO:0000256" key="2">
    <source>
        <dbReference type="ARBA" id="ARBA00022443"/>
    </source>
</evidence>
<reference evidence="9" key="1">
    <citation type="submission" date="2024-02" db="UniProtKB">
        <authorList>
            <consortium name="WormBaseParasite"/>
        </authorList>
    </citation>
    <scope>IDENTIFICATION</scope>
</reference>
<dbReference type="PRINTS" id="PR00452">
    <property type="entry name" value="SH3DOMAIN"/>
</dbReference>
<dbReference type="PANTHER" id="PTHR14167:SF81">
    <property type="entry name" value="ENDOPHILIN-A"/>
    <property type="match status" value="1"/>
</dbReference>
<dbReference type="Pfam" id="PF00018">
    <property type="entry name" value="SH3_1"/>
    <property type="match status" value="2"/>
</dbReference>
<dbReference type="PANTHER" id="PTHR14167">
    <property type="entry name" value="SH3 DOMAIN-CONTAINING"/>
    <property type="match status" value="1"/>
</dbReference>
<sequence length="509" mass="56580">MLLEKISTNLNDEFELMLPPPPIAPKPRNDNSVTTSPSFRNRPISSSFNNAKILFNNLSQPQTRTTLTNAIKSPIVQKAVIAGTQNSQIRGPTTVVSNGEKVAKDDKFKQQLADIIKHFDKSPAITSPTANINNSSKSSLKFLNAKTKNYNHSITPEPLDPFNNTNTNNINSSNFSQSQNTNNSMVTAKVSPMTIDDILFGEVGQDKKIAPNRPPPPKKKIGSNTLLSYSNNDLDCLNNHQQQALYYEERSNDYHSTLSESFNPYCPSNKYGPGLAAIEKNLRKSPDIHLTEPYAIAIYPYKPNHFDEIPCEVNDIIILIKEIDEFWVEGRNYRTGVTAPVTTSESPYYSSGYGSTSSLSPKTFDISGKNDDGNKLNDDIIVCTAIYDYDSGIEGDLNFSAGDTIVVHERLNADWLRGQLGKKIGIFPISYVNIENLDLIPICNDKKILSSNNDNYVKALYEYNSSVEGDLTFKLGDNIKIIEIISDDWIRGELNGVVGLVPMTYVEKV</sequence>
<comment type="subcellular location">
    <subcellularLocation>
        <location evidence="1">Membrane</location>
        <topology evidence="1">Peripheral membrane protein</topology>
    </subcellularLocation>
</comment>
<evidence type="ECO:0000313" key="8">
    <source>
        <dbReference type="Proteomes" id="UP000035681"/>
    </source>
</evidence>
<evidence type="ECO:0000256" key="1">
    <source>
        <dbReference type="ARBA" id="ARBA00004170"/>
    </source>
</evidence>
<evidence type="ECO:0000256" key="4">
    <source>
        <dbReference type="ARBA" id="ARBA00023136"/>
    </source>
</evidence>
<dbReference type="InterPro" id="IPR036028">
    <property type="entry name" value="SH3-like_dom_sf"/>
</dbReference>
<keyword evidence="4" id="KW-0472">Membrane</keyword>
<evidence type="ECO:0000313" key="9">
    <source>
        <dbReference type="WBParaSite" id="TCONS_00006677.p1"/>
    </source>
</evidence>
<dbReference type="InterPro" id="IPR001452">
    <property type="entry name" value="SH3_domain"/>
</dbReference>
<keyword evidence="3" id="KW-0175">Coiled coil</keyword>
<dbReference type="PROSITE" id="PS50002">
    <property type="entry name" value="SH3"/>
    <property type="match status" value="2"/>
</dbReference>
<organism evidence="8 9">
    <name type="scientific">Strongyloides stercoralis</name>
    <name type="common">Threadworm</name>
    <dbReference type="NCBI Taxonomy" id="6248"/>
    <lineage>
        <taxon>Eukaryota</taxon>
        <taxon>Metazoa</taxon>
        <taxon>Ecdysozoa</taxon>
        <taxon>Nematoda</taxon>
        <taxon>Chromadorea</taxon>
        <taxon>Rhabditida</taxon>
        <taxon>Tylenchina</taxon>
        <taxon>Panagrolaimomorpha</taxon>
        <taxon>Strongyloidoidea</taxon>
        <taxon>Strongyloididae</taxon>
        <taxon>Strongyloides</taxon>
    </lineage>
</organism>
<feature type="compositionally biased region" description="Low complexity" evidence="6">
    <location>
        <begin position="162"/>
        <end position="182"/>
    </location>
</feature>
<keyword evidence="2 5" id="KW-0728">SH3 domain</keyword>
<evidence type="ECO:0000256" key="5">
    <source>
        <dbReference type="PROSITE-ProRule" id="PRU00192"/>
    </source>
</evidence>
<proteinExistence type="predicted"/>
<evidence type="ECO:0000259" key="7">
    <source>
        <dbReference type="PROSITE" id="PS50002"/>
    </source>
</evidence>
<evidence type="ECO:0000256" key="3">
    <source>
        <dbReference type="ARBA" id="ARBA00023054"/>
    </source>
</evidence>
<dbReference type="InterPro" id="IPR050384">
    <property type="entry name" value="Endophilin_SH3RF"/>
</dbReference>